<keyword evidence="3" id="KW-0560">Oxidoreductase</keyword>
<dbReference type="EMBL" id="MZMV01000020">
    <property type="protein sequence ID" value="OWV07512.1"/>
    <property type="molecule type" value="Genomic_DNA"/>
</dbReference>
<dbReference type="InterPro" id="IPR036188">
    <property type="entry name" value="FAD/NAD-bd_sf"/>
</dbReference>
<evidence type="ECO:0000256" key="1">
    <source>
        <dbReference type="SAM" id="Phobius"/>
    </source>
</evidence>
<dbReference type="SUPFAM" id="SSF51905">
    <property type="entry name" value="FAD/NAD(P)-binding domain"/>
    <property type="match status" value="1"/>
</dbReference>
<dbReference type="AlphaFoldDB" id="A0A246RLY0"/>
<dbReference type="PRINTS" id="PR00420">
    <property type="entry name" value="RNGMNOXGNASE"/>
</dbReference>
<evidence type="ECO:0000313" key="4">
    <source>
        <dbReference type="Proteomes" id="UP000197174"/>
    </source>
</evidence>
<keyword evidence="4" id="KW-1185">Reference proteome</keyword>
<dbReference type="GO" id="GO:0004497">
    <property type="term" value="F:monooxygenase activity"/>
    <property type="evidence" value="ECO:0007669"/>
    <property type="project" value="UniProtKB-KW"/>
</dbReference>
<evidence type="ECO:0000313" key="3">
    <source>
        <dbReference type="EMBL" id="OWV07512.1"/>
    </source>
</evidence>
<dbReference type="PANTHER" id="PTHR46865">
    <property type="entry name" value="OXIDOREDUCTASE-RELATED"/>
    <property type="match status" value="1"/>
</dbReference>
<feature type="transmembrane region" description="Helical" evidence="1">
    <location>
        <begin position="12"/>
        <end position="33"/>
    </location>
</feature>
<name>A0A246RLY0_9ACTN</name>
<keyword evidence="3" id="KW-0503">Monooxygenase</keyword>
<accession>A0A246RLY0</accession>
<sequence>MQFCTECGKLRVVRTVLISGAGVAGPTLAYWLARAGWQPTVVERAAGQRSSGNPVDVRGPALPVVEQMGIVDALRAAATHATGVRLVDPAGRPGRRIAMPATRSPAGTTEIEVPRADLARILHDAARDDAEFRYDDTVTRLDQDPGGVDVTFATAPPRRFDLVVGADGLHSTVRRLAFGPERDVVRHLGLYVATTPLGEAPEHPHDVLLHNTPGRLVAVHPVRGEAGVAFIFRHPAVADFDHTDTARHRQLLTDAYAGERGWRVPELLARARQADDLYFDAVTRVVLPCWSTGRVTLLGDAAASVSLFGDGSSLAIAGARTLAAALAGNEPVAALRRYEAEHRRRTDRRGRTTGLVAAVLVPGSRPGVAVRNALARLLPAG</sequence>
<dbReference type="Pfam" id="PF01494">
    <property type="entry name" value="FAD_binding_3"/>
    <property type="match status" value="1"/>
</dbReference>
<evidence type="ECO:0000259" key="2">
    <source>
        <dbReference type="Pfam" id="PF01494"/>
    </source>
</evidence>
<feature type="domain" description="FAD-binding" evidence="2">
    <location>
        <begin position="15"/>
        <end position="345"/>
    </location>
</feature>
<dbReference type="Proteomes" id="UP000197174">
    <property type="component" value="Unassembled WGS sequence"/>
</dbReference>
<proteinExistence type="predicted"/>
<protein>
    <submittedName>
        <fullName evidence="3">Monooxygenase</fullName>
    </submittedName>
</protein>
<comment type="caution">
    <text evidence="3">The sequence shown here is derived from an EMBL/GenBank/DDBJ whole genome shotgun (WGS) entry which is preliminary data.</text>
</comment>
<dbReference type="GO" id="GO:0071949">
    <property type="term" value="F:FAD binding"/>
    <property type="evidence" value="ECO:0007669"/>
    <property type="project" value="InterPro"/>
</dbReference>
<dbReference type="Gene3D" id="3.50.50.60">
    <property type="entry name" value="FAD/NAD(P)-binding domain"/>
    <property type="match status" value="1"/>
</dbReference>
<keyword evidence="1" id="KW-0812">Transmembrane</keyword>
<dbReference type="InterPro" id="IPR051704">
    <property type="entry name" value="FAD_aromatic-hydroxylase"/>
</dbReference>
<dbReference type="InterPro" id="IPR002938">
    <property type="entry name" value="FAD-bd"/>
</dbReference>
<organism evidence="3 4">
    <name type="scientific">Micromonospora wenchangensis</name>
    <dbReference type="NCBI Taxonomy" id="1185415"/>
    <lineage>
        <taxon>Bacteria</taxon>
        <taxon>Bacillati</taxon>
        <taxon>Actinomycetota</taxon>
        <taxon>Actinomycetes</taxon>
        <taxon>Micromonosporales</taxon>
        <taxon>Micromonosporaceae</taxon>
        <taxon>Micromonospora</taxon>
    </lineage>
</organism>
<gene>
    <name evidence="3" type="ORF">B5D80_14130</name>
</gene>
<dbReference type="PANTHER" id="PTHR46865:SF2">
    <property type="entry name" value="MONOOXYGENASE"/>
    <property type="match status" value="1"/>
</dbReference>
<reference evidence="3 4" key="1">
    <citation type="submission" date="2017-03" db="EMBL/GenBank/DDBJ databases">
        <title>Whole genome sequence of Micromonospora wenchangensis, isolated from mangrove soil.</title>
        <authorList>
            <person name="Yang H."/>
        </authorList>
    </citation>
    <scope>NUCLEOTIDE SEQUENCE [LARGE SCALE GENOMIC DNA]</scope>
    <source>
        <strain evidence="3 4">CCTCC AA 2012002</strain>
    </source>
</reference>
<keyword evidence="1" id="KW-1133">Transmembrane helix</keyword>
<dbReference type="Gene3D" id="3.30.9.10">
    <property type="entry name" value="D-Amino Acid Oxidase, subunit A, domain 2"/>
    <property type="match status" value="1"/>
</dbReference>
<keyword evidence="1" id="KW-0472">Membrane</keyword>